<keyword evidence="3" id="KW-1185">Reference proteome</keyword>
<keyword evidence="1" id="KW-0812">Transmembrane</keyword>
<comment type="caution">
    <text evidence="2">The sequence shown here is derived from an EMBL/GenBank/DDBJ whole genome shotgun (WGS) entry which is preliminary data.</text>
</comment>
<keyword evidence="1" id="KW-1133">Transmembrane helix</keyword>
<name>A0ABN7XG95_GIGMA</name>
<feature type="transmembrane region" description="Helical" evidence="1">
    <location>
        <begin position="56"/>
        <end position="73"/>
    </location>
</feature>
<keyword evidence="1" id="KW-0472">Membrane</keyword>
<protein>
    <submittedName>
        <fullName evidence="2">29588_t:CDS:1</fullName>
    </submittedName>
</protein>
<dbReference type="EMBL" id="CAJVQB010129145">
    <property type="protein sequence ID" value="CAG8853780.1"/>
    <property type="molecule type" value="Genomic_DNA"/>
</dbReference>
<reference evidence="2 3" key="1">
    <citation type="submission" date="2021-06" db="EMBL/GenBank/DDBJ databases">
        <authorList>
            <person name="Kallberg Y."/>
            <person name="Tangrot J."/>
            <person name="Rosling A."/>
        </authorList>
    </citation>
    <scope>NUCLEOTIDE SEQUENCE [LARGE SCALE GENOMIC DNA]</scope>
    <source>
        <strain evidence="2 3">120-4 pot B 10/14</strain>
    </source>
</reference>
<organism evidence="2 3">
    <name type="scientific">Gigaspora margarita</name>
    <dbReference type="NCBI Taxonomy" id="4874"/>
    <lineage>
        <taxon>Eukaryota</taxon>
        <taxon>Fungi</taxon>
        <taxon>Fungi incertae sedis</taxon>
        <taxon>Mucoromycota</taxon>
        <taxon>Glomeromycotina</taxon>
        <taxon>Glomeromycetes</taxon>
        <taxon>Diversisporales</taxon>
        <taxon>Gigasporaceae</taxon>
        <taxon>Gigaspora</taxon>
    </lineage>
</organism>
<evidence type="ECO:0000313" key="3">
    <source>
        <dbReference type="Proteomes" id="UP000789901"/>
    </source>
</evidence>
<accession>A0ABN7XG95</accession>
<evidence type="ECO:0000256" key="1">
    <source>
        <dbReference type="SAM" id="Phobius"/>
    </source>
</evidence>
<sequence>VFLDSWYFRRFLENFGGSSRFLMTFGGSFWILGSSDDFLVFLSGFSVNFGGSSDDFWYLFCYSGYLVLPAVFGDSSDGLLEVLSEFL</sequence>
<feature type="transmembrane region" description="Helical" evidence="1">
    <location>
        <begin position="21"/>
        <end position="44"/>
    </location>
</feature>
<gene>
    <name evidence="2" type="ORF">GMARGA_LOCUS42601</name>
</gene>
<proteinExistence type="predicted"/>
<feature type="non-terminal residue" evidence="2">
    <location>
        <position position="1"/>
    </location>
</feature>
<feature type="non-terminal residue" evidence="2">
    <location>
        <position position="87"/>
    </location>
</feature>
<evidence type="ECO:0000313" key="2">
    <source>
        <dbReference type="EMBL" id="CAG8853780.1"/>
    </source>
</evidence>
<dbReference type="Proteomes" id="UP000789901">
    <property type="component" value="Unassembled WGS sequence"/>
</dbReference>